<dbReference type="EMBL" id="RXOE01000004">
    <property type="protein sequence ID" value="RTQ33330.1"/>
    <property type="molecule type" value="Genomic_DNA"/>
</dbReference>
<dbReference type="Proteomes" id="UP000267418">
    <property type="component" value="Unassembled WGS sequence"/>
</dbReference>
<sequence length="362" mass="40184">MRRAVYYPHTQIRNENFLKTSLLLWDQVDFVSPVKEFFFDDAPRIELEALDLLCHAHVPSQQEKELVHARVVELLRRPLPDWLVTTQVPESVVKGRKIREFATGYGMYPEKLAHKTWRLLEAASLVRLQGPDEDYYARPLIGFLLMSLLADACAGDAKGKITDRSDAYEFMGKMIAAERPTPPTNIDSGQLSAAQAGLVSLAVNTVRTDGIPLENIVAMRKREEGSAGHHYRKFRQNLAAKIEASTERALAAPAPEDRRDIAADFEREMRDDLAFLKEELGMAKREVLFSKEMVALYSLGSLGSLGSLAGDITAWVGAGVGAVQATGKFSKAYAETLGKHAISYLYVGEHPTLRNIPFGPLA</sequence>
<keyword evidence="2" id="KW-1185">Reference proteome</keyword>
<dbReference type="OrthoDB" id="8478151at2"/>
<protein>
    <submittedName>
        <fullName evidence="1">Uncharacterized protein</fullName>
    </submittedName>
</protein>
<evidence type="ECO:0000313" key="2">
    <source>
        <dbReference type="Proteomes" id="UP000267418"/>
    </source>
</evidence>
<evidence type="ECO:0000313" key="1">
    <source>
        <dbReference type="EMBL" id="RTQ33330.1"/>
    </source>
</evidence>
<gene>
    <name evidence="1" type="ORF">EJP69_17555</name>
</gene>
<organism evidence="1 2">
    <name type="scientific">Variovorax gossypii</name>
    <dbReference type="NCBI Taxonomy" id="1679495"/>
    <lineage>
        <taxon>Bacteria</taxon>
        <taxon>Pseudomonadati</taxon>
        <taxon>Pseudomonadota</taxon>
        <taxon>Betaproteobacteria</taxon>
        <taxon>Burkholderiales</taxon>
        <taxon>Comamonadaceae</taxon>
        <taxon>Variovorax</taxon>
    </lineage>
</organism>
<comment type="caution">
    <text evidence="1">The sequence shown here is derived from an EMBL/GenBank/DDBJ whole genome shotgun (WGS) entry which is preliminary data.</text>
</comment>
<proteinExistence type="predicted"/>
<dbReference type="RefSeq" id="WP_126471773.1">
    <property type="nucleotide sequence ID" value="NZ_RXOE01000004.1"/>
</dbReference>
<name>A0A431TIK5_9BURK</name>
<accession>A0A431TIK5</accession>
<dbReference type="AlphaFoldDB" id="A0A431TIK5"/>
<reference evidence="1 2" key="1">
    <citation type="submission" date="2018-12" db="EMBL/GenBank/DDBJ databases">
        <title>The genome of Variovorax gossypii DSM 100435.</title>
        <authorList>
            <person name="Gao J."/>
            <person name="Sun J."/>
        </authorList>
    </citation>
    <scope>NUCLEOTIDE SEQUENCE [LARGE SCALE GENOMIC DNA]</scope>
    <source>
        <strain evidence="1 2">DSM 100435</strain>
    </source>
</reference>